<feature type="domain" description="Reverse transcriptase RNase H-like" evidence="7">
    <location>
        <begin position="114"/>
        <end position="176"/>
    </location>
</feature>
<dbReference type="InterPro" id="IPR036397">
    <property type="entry name" value="RNaseH_sf"/>
</dbReference>
<dbReference type="Gene3D" id="3.30.420.10">
    <property type="entry name" value="Ribonuclease H-like superfamily/Ribonuclease H"/>
    <property type="match status" value="2"/>
</dbReference>
<dbReference type="InterPro" id="IPR012337">
    <property type="entry name" value="RNaseH-like_sf"/>
</dbReference>
<evidence type="ECO:0000256" key="1">
    <source>
        <dbReference type="ARBA" id="ARBA00022679"/>
    </source>
</evidence>
<dbReference type="SUPFAM" id="SSF53098">
    <property type="entry name" value="Ribonuclease H-like"/>
    <property type="match status" value="1"/>
</dbReference>
<dbReference type="PANTHER" id="PTHR45835:SF99">
    <property type="entry name" value="CHROMO DOMAIN-CONTAINING PROTEIN-RELATED"/>
    <property type="match status" value="1"/>
</dbReference>
<dbReference type="GO" id="GO:0003964">
    <property type="term" value="F:RNA-directed DNA polymerase activity"/>
    <property type="evidence" value="ECO:0007669"/>
    <property type="project" value="UniProtKB-KW"/>
</dbReference>
<keyword evidence="1" id="KW-0808">Transferase</keyword>
<keyword evidence="5" id="KW-0378">Hydrolase</keyword>
<dbReference type="PANTHER" id="PTHR45835">
    <property type="entry name" value="YALI0A06105P"/>
    <property type="match status" value="1"/>
</dbReference>
<dbReference type="SUPFAM" id="SSF56672">
    <property type="entry name" value="DNA/RNA polymerases"/>
    <property type="match status" value="1"/>
</dbReference>
<dbReference type="AlphaFoldDB" id="A0A6L2KG97"/>
<dbReference type="InterPro" id="IPR041373">
    <property type="entry name" value="RT_RNaseH"/>
</dbReference>
<evidence type="ECO:0000259" key="7">
    <source>
        <dbReference type="Pfam" id="PF17917"/>
    </source>
</evidence>
<dbReference type="GO" id="GO:0016787">
    <property type="term" value="F:hydrolase activity"/>
    <property type="evidence" value="ECO:0007669"/>
    <property type="project" value="UniProtKB-KW"/>
</dbReference>
<comment type="caution">
    <text evidence="8">The sequence shown here is derived from an EMBL/GenBank/DDBJ whole genome shotgun (WGS) entry which is preliminary data.</text>
</comment>
<name>A0A6L2KG97_TANCI</name>
<sequence>MPVELGSFGIIIDMDWLAKYHALIICDKKVVCIPYGDEVLIIREDFPGLPPTQQVEFQIDLVLGVAPVARAPYQLVAAEMQKKEHEGHLKLILRLLKMEELYAKFSKCEFWLSKKEKFIAYASHQLKVHEKNYTTHDLELGAVVFALKMSRHYLYDKMYQDLKKLYWWPNKKAKTATYAKFKTATGQITIWVIVDRLTKSAHFLPMGDDELLKKLTRRYLKEVVSRHGVPVSIISDHDGRFTSHFLNSLNKSLGWDRHLWLMEFSYNNSYHTSIKAAPFEALYGRKCQSPICWAEVGYSQLTGPEFIHETTKKIVQIKSHIQAACDRQKSYVDVRQKPLEFQVGDKVMLKVPPWKGVIRFGKRGKLNPRYIRHFKIIVKKKCLADKTLAIPLDEIQVDDKLYFIKEPVKIMDRCYVLRFEVKALLMGKDVTPHKFPFNNFAVSV</sequence>
<keyword evidence="4" id="KW-0255">Endonuclease</keyword>
<dbReference type="GO" id="GO:0003676">
    <property type="term" value="F:nucleic acid binding"/>
    <property type="evidence" value="ECO:0007669"/>
    <property type="project" value="InterPro"/>
</dbReference>
<gene>
    <name evidence="8" type="ORF">Tci_018882</name>
</gene>
<reference evidence="8" key="1">
    <citation type="journal article" date="2019" name="Sci. Rep.">
        <title>Draft genome of Tanacetum cinerariifolium, the natural source of mosquito coil.</title>
        <authorList>
            <person name="Yamashiro T."/>
            <person name="Shiraishi A."/>
            <person name="Satake H."/>
            <person name="Nakayama K."/>
        </authorList>
    </citation>
    <scope>NUCLEOTIDE SEQUENCE</scope>
</reference>
<organism evidence="8">
    <name type="scientific">Tanacetum cinerariifolium</name>
    <name type="common">Dalmatian daisy</name>
    <name type="synonym">Chrysanthemum cinerariifolium</name>
    <dbReference type="NCBI Taxonomy" id="118510"/>
    <lineage>
        <taxon>Eukaryota</taxon>
        <taxon>Viridiplantae</taxon>
        <taxon>Streptophyta</taxon>
        <taxon>Embryophyta</taxon>
        <taxon>Tracheophyta</taxon>
        <taxon>Spermatophyta</taxon>
        <taxon>Magnoliopsida</taxon>
        <taxon>eudicotyledons</taxon>
        <taxon>Gunneridae</taxon>
        <taxon>Pentapetalae</taxon>
        <taxon>asterids</taxon>
        <taxon>campanulids</taxon>
        <taxon>Asterales</taxon>
        <taxon>Asteraceae</taxon>
        <taxon>Asteroideae</taxon>
        <taxon>Anthemideae</taxon>
        <taxon>Anthemidinae</taxon>
        <taxon>Tanacetum</taxon>
    </lineage>
</organism>
<evidence type="ECO:0000256" key="3">
    <source>
        <dbReference type="ARBA" id="ARBA00022722"/>
    </source>
</evidence>
<keyword evidence="3" id="KW-0540">Nuclease</keyword>
<protein>
    <recommendedName>
        <fullName evidence="7">Reverse transcriptase RNase H-like domain-containing protein</fullName>
    </recommendedName>
</protein>
<evidence type="ECO:0000313" key="8">
    <source>
        <dbReference type="EMBL" id="GEU46904.1"/>
    </source>
</evidence>
<keyword evidence="2" id="KW-0548">Nucleotidyltransferase</keyword>
<dbReference type="EMBL" id="BKCJ010002193">
    <property type="protein sequence ID" value="GEU46904.1"/>
    <property type="molecule type" value="Genomic_DNA"/>
</dbReference>
<proteinExistence type="predicted"/>
<evidence type="ECO:0000256" key="4">
    <source>
        <dbReference type="ARBA" id="ARBA00022759"/>
    </source>
</evidence>
<dbReference type="GO" id="GO:0004519">
    <property type="term" value="F:endonuclease activity"/>
    <property type="evidence" value="ECO:0007669"/>
    <property type="project" value="UniProtKB-KW"/>
</dbReference>
<keyword evidence="6" id="KW-0695">RNA-directed DNA polymerase</keyword>
<evidence type="ECO:0000256" key="5">
    <source>
        <dbReference type="ARBA" id="ARBA00022801"/>
    </source>
</evidence>
<dbReference type="InterPro" id="IPR043502">
    <property type="entry name" value="DNA/RNA_pol_sf"/>
</dbReference>
<evidence type="ECO:0000256" key="6">
    <source>
        <dbReference type="ARBA" id="ARBA00022918"/>
    </source>
</evidence>
<accession>A0A6L2KG97</accession>
<evidence type="ECO:0000256" key="2">
    <source>
        <dbReference type="ARBA" id="ARBA00022695"/>
    </source>
</evidence>
<dbReference type="Pfam" id="PF17917">
    <property type="entry name" value="RT_RNaseH"/>
    <property type="match status" value="1"/>
</dbReference>